<dbReference type="Pfam" id="PF05712">
    <property type="entry name" value="MRG"/>
    <property type="match status" value="1"/>
</dbReference>
<dbReference type="PhylomeDB" id="R7QSP1"/>
<dbReference type="InterPro" id="IPR016197">
    <property type="entry name" value="Chromo-like_dom_sf"/>
</dbReference>
<dbReference type="AlphaFoldDB" id="R7QSP1"/>
<protein>
    <submittedName>
        <fullName evidence="8">Uncharacterized protein</fullName>
    </submittedName>
</protein>
<dbReference type="GO" id="GO:0006355">
    <property type="term" value="P:regulation of DNA-templated transcription"/>
    <property type="evidence" value="ECO:0007669"/>
    <property type="project" value="InterPro"/>
</dbReference>
<dbReference type="Gene3D" id="1.10.274.30">
    <property type="entry name" value="MRG domain"/>
    <property type="match status" value="1"/>
</dbReference>
<feature type="domain" description="MRG" evidence="6">
    <location>
        <begin position="175"/>
        <end position="331"/>
    </location>
</feature>
<dbReference type="InterPro" id="IPR026541">
    <property type="entry name" value="MRG_dom"/>
</dbReference>
<dbReference type="GO" id="GO:0035267">
    <property type="term" value="C:NuA4 histone acetyltransferase complex"/>
    <property type="evidence" value="ECO:0007669"/>
    <property type="project" value="TreeGrafter"/>
</dbReference>
<dbReference type="SUPFAM" id="SSF54160">
    <property type="entry name" value="Chromo domain-like"/>
    <property type="match status" value="1"/>
</dbReference>
<dbReference type="EMBL" id="HG002242">
    <property type="protein sequence ID" value="CDF40768.1"/>
    <property type="molecule type" value="Genomic_DNA"/>
</dbReference>
<dbReference type="GO" id="GO:0005634">
    <property type="term" value="C:nucleus"/>
    <property type="evidence" value="ECO:0007669"/>
    <property type="project" value="UniProtKB-SubCell"/>
</dbReference>
<evidence type="ECO:0000313" key="9">
    <source>
        <dbReference type="Proteomes" id="UP000012073"/>
    </source>
</evidence>
<gene>
    <name evidence="8" type="ORF">CHC_T00007418001</name>
</gene>
<dbReference type="InterPro" id="IPR038217">
    <property type="entry name" value="MRG_C_sf"/>
</dbReference>
<keyword evidence="3" id="KW-0805">Transcription regulation</keyword>
<evidence type="ECO:0000256" key="5">
    <source>
        <dbReference type="ARBA" id="ARBA00023242"/>
    </source>
</evidence>
<comment type="subcellular location">
    <subcellularLocation>
        <location evidence="1">Nucleus</location>
    </subcellularLocation>
</comment>
<dbReference type="GO" id="GO:0006325">
    <property type="term" value="P:chromatin organization"/>
    <property type="evidence" value="ECO:0007669"/>
    <property type="project" value="UniProtKB-KW"/>
</dbReference>
<evidence type="ECO:0000256" key="1">
    <source>
        <dbReference type="ARBA" id="ARBA00004123"/>
    </source>
</evidence>
<dbReference type="KEGG" id="ccp:CHC_T00007418001"/>
<dbReference type="Proteomes" id="UP000012073">
    <property type="component" value="Unassembled WGS sequence"/>
</dbReference>
<reference evidence="9" key="1">
    <citation type="journal article" date="2013" name="Proc. Natl. Acad. Sci. U.S.A.">
        <title>Genome structure and metabolic features in the red seaweed Chondrus crispus shed light on evolution of the Archaeplastida.</title>
        <authorList>
            <person name="Collen J."/>
            <person name="Porcel B."/>
            <person name="Carre W."/>
            <person name="Ball S.G."/>
            <person name="Chaparro C."/>
            <person name="Tonon T."/>
            <person name="Barbeyron T."/>
            <person name="Michel G."/>
            <person name="Noel B."/>
            <person name="Valentin K."/>
            <person name="Elias M."/>
            <person name="Artiguenave F."/>
            <person name="Arun A."/>
            <person name="Aury J.M."/>
            <person name="Barbosa-Neto J.F."/>
            <person name="Bothwell J.H."/>
            <person name="Bouget F.Y."/>
            <person name="Brillet L."/>
            <person name="Cabello-Hurtado F."/>
            <person name="Capella-Gutierrez S."/>
            <person name="Charrier B."/>
            <person name="Cladiere L."/>
            <person name="Cock J.M."/>
            <person name="Coelho S.M."/>
            <person name="Colleoni C."/>
            <person name="Czjzek M."/>
            <person name="Da Silva C."/>
            <person name="Delage L."/>
            <person name="Denoeud F."/>
            <person name="Deschamps P."/>
            <person name="Dittami S.M."/>
            <person name="Gabaldon T."/>
            <person name="Gachon C.M."/>
            <person name="Groisillier A."/>
            <person name="Herve C."/>
            <person name="Jabbari K."/>
            <person name="Katinka M."/>
            <person name="Kloareg B."/>
            <person name="Kowalczyk N."/>
            <person name="Labadie K."/>
            <person name="Leblanc C."/>
            <person name="Lopez P.J."/>
            <person name="McLachlan D.H."/>
            <person name="Meslet-Cladiere L."/>
            <person name="Moustafa A."/>
            <person name="Nehr Z."/>
            <person name="Nyvall Collen P."/>
            <person name="Panaud O."/>
            <person name="Partensky F."/>
            <person name="Poulain J."/>
            <person name="Rensing S.A."/>
            <person name="Rousvoal S."/>
            <person name="Samson G."/>
            <person name="Symeonidi A."/>
            <person name="Weissenbach J."/>
            <person name="Zambounis A."/>
            <person name="Wincker P."/>
            <person name="Boyen C."/>
        </authorList>
    </citation>
    <scope>NUCLEOTIDE SEQUENCE [LARGE SCALE GENOMIC DNA]</scope>
    <source>
        <strain evidence="9">cv. Stackhouse</strain>
    </source>
</reference>
<dbReference type="GeneID" id="17318773"/>
<keyword evidence="5" id="KW-0539">Nucleus</keyword>
<keyword evidence="9" id="KW-1185">Reference proteome</keyword>
<dbReference type="PANTHER" id="PTHR10880:SF15">
    <property type="entry name" value="MSL COMPLEX SUBUNIT 3"/>
    <property type="match status" value="1"/>
</dbReference>
<keyword evidence="2" id="KW-0156">Chromatin regulator</keyword>
<evidence type="ECO:0000256" key="3">
    <source>
        <dbReference type="ARBA" id="ARBA00023015"/>
    </source>
</evidence>
<dbReference type="InterPro" id="IPR008676">
    <property type="entry name" value="MRG"/>
</dbReference>
<proteinExistence type="predicted"/>
<feature type="domain" description="MSL3 chromodomain-like" evidence="7">
    <location>
        <begin position="75"/>
        <end position="142"/>
    </location>
</feature>
<dbReference type="Pfam" id="PF22732">
    <property type="entry name" value="MSL3_chromo-like"/>
    <property type="match status" value="1"/>
</dbReference>
<sequence>MLYSSTEIKYSSIAVRRVRTPHLSISGPAVIPNLEIHLRRCPLLTRLPRHTPLLPPAMQPVEEADCRPIPPNFSFVVDDVVLAYHGSLLYEARVLDVEADEGQPAKAYLVHFQGWRKSWDEKVTAERVYEHNHVNLKVAHKLLNGAKMRQQALYPVNAEKEDPAKQVNAPPSAPPNALFQIPTPLQRQLVDDWEFVTKERKLVPLPRELSVQGVLHKWINGRRQSTDKATREVAEGLQAYFDVALPKLLLYKFERPQYNSIFHTGTPSDVTILPSAVYGAEHLLRLILKLPFLLDTTDVPKDTMETIAEKVNELAKYLQKNGRVLFLTEYQLHATGTPGITCPFPLRTLFLDYFSRVFPLAARVNIRVNAFYYKSFKPHMTVESSFNCAVLDSPLTICQVHPSSGVMALFFIARHK</sequence>
<dbReference type="PROSITE" id="PS51640">
    <property type="entry name" value="MRG"/>
    <property type="match status" value="1"/>
</dbReference>
<keyword evidence="4" id="KW-0804">Transcription</keyword>
<evidence type="ECO:0000256" key="4">
    <source>
        <dbReference type="ARBA" id="ARBA00023163"/>
    </source>
</evidence>
<dbReference type="OMA" id="ASEYYGF"/>
<evidence type="ECO:0000256" key="2">
    <source>
        <dbReference type="ARBA" id="ARBA00022853"/>
    </source>
</evidence>
<dbReference type="InterPro" id="IPR053820">
    <property type="entry name" value="MSL3_chromo-like"/>
</dbReference>
<evidence type="ECO:0000259" key="6">
    <source>
        <dbReference type="Pfam" id="PF05712"/>
    </source>
</evidence>
<dbReference type="Gramene" id="CDF40768">
    <property type="protein sequence ID" value="CDF40768"/>
    <property type="gene ID" value="CHC_T00007418001"/>
</dbReference>
<dbReference type="PANTHER" id="PTHR10880">
    <property type="entry name" value="MORTALITY FACTOR 4-LIKE PROTEIN"/>
    <property type="match status" value="1"/>
</dbReference>
<name>R7QSP1_CHOCR</name>
<evidence type="ECO:0000313" key="8">
    <source>
        <dbReference type="EMBL" id="CDF40768.1"/>
    </source>
</evidence>
<dbReference type="RefSeq" id="XP_005711062.1">
    <property type="nucleotide sequence ID" value="XM_005711005.1"/>
</dbReference>
<dbReference type="Gene3D" id="2.30.30.140">
    <property type="match status" value="1"/>
</dbReference>
<accession>R7QSP1</accession>
<organism evidence="8 9">
    <name type="scientific">Chondrus crispus</name>
    <name type="common">Carrageen Irish moss</name>
    <name type="synonym">Polymorpha crispa</name>
    <dbReference type="NCBI Taxonomy" id="2769"/>
    <lineage>
        <taxon>Eukaryota</taxon>
        <taxon>Rhodophyta</taxon>
        <taxon>Florideophyceae</taxon>
        <taxon>Rhodymeniophycidae</taxon>
        <taxon>Gigartinales</taxon>
        <taxon>Gigartinaceae</taxon>
        <taxon>Chondrus</taxon>
    </lineage>
</organism>
<dbReference type="STRING" id="2769.R7QSP1"/>
<evidence type="ECO:0000259" key="7">
    <source>
        <dbReference type="Pfam" id="PF22732"/>
    </source>
</evidence>
<dbReference type="OrthoDB" id="124855at2759"/>